<keyword evidence="4" id="KW-0788">Thiol protease</keyword>
<name>A0AAX2ZM26_9FIRM</name>
<proteinExistence type="inferred from homology"/>
<feature type="domain" description="NlpC/P60" evidence="5">
    <location>
        <begin position="137"/>
        <end position="259"/>
    </location>
</feature>
<dbReference type="Pfam" id="PF00877">
    <property type="entry name" value="NLPC_P60"/>
    <property type="match status" value="1"/>
</dbReference>
<sequence>MSEINQIALSRLLQAMSTSASLNSNNSSSSNSSYDFLSVLSNSLLNSNNLGGSCTSCNGAGNLLGNISNLNNNNLYSNDLNALTTLLGSMNSDRINVNVNYVKPEDLKSNNANTIANIEISVGDSKKTENVSNSTSKTKMDKAVDLLKEQIGKKYVWGATGPNNFDCSGLTQYIYKKALGKNIPRVSYEQSEYGKSVKKKDLQVGDLIFFDTMGKGRVSHVGMYIGNNEFIHASNPRDGVKKSTLTGYYEKKYICARRP</sequence>
<evidence type="ECO:0000313" key="6">
    <source>
        <dbReference type="EMBL" id="UEL48652.1"/>
    </source>
</evidence>
<dbReference type="KEGG" id="tem:JW646_04135"/>
<keyword evidence="2" id="KW-0645">Protease</keyword>
<dbReference type="GO" id="GO:0008234">
    <property type="term" value="F:cysteine-type peptidase activity"/>
    <property type="evidence" value="ECO:0007669"/>
    <property type="project" value="UniProtKB-KW"/>
</dbReference>
<dbReference type="PROSITE" id="PS51935">
    <property type="entry name" value="NLPC_P60"/>
    <property type="match status" value="1"/>
</dbReference>
<gene>
    <name evidence="6" type="ORF">JW646_04135</name>
</gene>
<accession>A0AAX2ZM26</accession>
<comment type="similarity">
    <text evidence="1">Belongs to the peptidase C40 family.</text>
</comment>
<dbReference type="AlphaFoldDB" id="A0AAX2ZM26"/>
<reference evidence="6 7" key="1">
    <citation type="journal article" date="2023" name="Int. J. Syst. Evol. Microbiol.">
        <title>Terrisporobacter hibernicus sp. nov., isolated from bovine faeces in Northern Ireland.</title>
        <authorList>
            <person name="Mitchell M."/>
            <person name="Nguyen S.V."/>
            <person name="Connor M."/>
            <person name="Fairley D.J."/>
            <person name="Donoghue O."/>
            <person name="Marshall H."/>
            <person name="Koolman L."/>
            <person name="McMullan G."/>
            <person name="Schaffer K.E."/>
            <person name="McGrath J.W."/>
            <person name="Fanning S."/>
        </authorList>
    </citation>
    <scope>NUCLEOTIDE SEQUENCE [LARGE SCALE GENOMIC DNA]</scope>
    <source>
        <strain evidence="6 7">MCA3</strain>
    </source>
</reference>
<evidence type="ECO:0000256" key="2">
    <source>
        <dbReference type="ARBA" id="ARBA00022670"/>
    </source>
</evidence>
<evidence type="ECO:0000259" key="5">
    <source>
        <dbReference type="PROSITE" id="PS51935"/>
    </source>
</evidence>
<dbReference type="Proteomes" id="UP001198983">
    <property type="component" value="Chromosome"/>
</dbReference>
<dbReference type="PANTHER" id="PTHR47053">
    <property type="entry name" value="MUREIN DD-ENDOPEPTIDASE MEPH-RELATED"/>
    <property type="match status" value="1"/>
</dbReference>
<keyword evidence="7" id="KW-1185">Reference proteome</keyword>
<dbReference type="SUPFAM" id="SSF54001">
    <property type="entry name" value="Cysteine proteinases"/>
    <property type="match status" value="1"/>
</dbReference>
<dbReference type="InterPro" id="IPR051202">
    <property type="entry name" value="Peptidase_C40"/>
</dbReference>
<dbReference type="RefSeq" id="WP_083399356.1">
    <property type="nucleotide sequence ID" value="NZ_CP081135.1"/>
</dbReference>
<dbReference type="Gene3D" id="3.90.1720.10">
    <property type="entry name" value="endopeptidase domain like (from Nostoc punctiforme)"/>
    <property type="match status" value="1"/>
</dbReference>
<evidence type="ECO:0000256" key="1">
    <source>
        <dbReference type="ARBA" id="ARBA00007074"/>
    </source>
</evidence>
<dbReference type="InterPro" id="IPR000064">
    <property type="entry name" value="NLP_P60_dom"/>
</dbReference>
<evidence type="ECO:0000256" key="3">
    <source>
        <dbReference type="ARBA" id="ARBA00022801"/>
    </source>
</evidence>
<protein>
    <submittedName>
        <fullName evidence="6">C40 family peptidase</fullName>
    </submittedName>
</protein>
<organism evidence="6 7">
    <name type="scientific">Terrisporobacter hibernicus</name>
    <dbReference type="NCBI Taxonomy" id="2813371"/>
    <lineage>
        <taxon>Bacteria</taxon>
        <taxon>Bacillati</taxon>
        <taxon>Bacillota</taxon>
        <taxon>Clostridia</taxon>
        <taxon>Peptostreptococcales</taxon>
        <taxon>Peptostreptococcaceae</taxon>
        <taxon>Terrisporobacter</taxon>
    </lineage>
</organism>
<dbReference type="PANTHER" id="PTHR47053:SF1">
    <property type="entry name" value="MUREIN DD-ENDOPEPTIDASE MEPH-RELATED"/>
    <property type="match status" value="1"/>
</dbReference>
<dbReference type="InterPro" id="IPR038765">
    <property type="entry name" value="Papain-like_cys_pep_sf"/>
</dbReference>
<keyword evidence="3" id="KW-0378">Hydrolase</keyword>
<dbReference type="GO" id="GO:0006508">
    <property type="term" value="P:proteolysis"/>
    <property type="evidence" value="ECO:0007669"/>
    <property type="project" value="UniProtKB-KW"/>
</dbReference>
<evidence type="ECO:0000256" key="4">
    <source>
        <dbReference type="ARBA" id="ARBA00022807"/>
    </source>
</evidence>
<dbReference type="EMBL" id="CP081135">
    <property type="protein sequence ID" value="UEL48652.1"/>
    <property type="molecule type" value="Genomic_DNA"/>
</dbReference>
<evidence type="ECO:0000313" key="7">
    <source>
        <dbReference type="Proteomes" id="UP001198983"/>
    </source>
</evidence>